<proteinExistence type="predicted"/>
<accession>A0ABX0QMT9</accession>
<dbReference type="EMBL" id="WAEL01000015">
    <property type="protein sequence ID" value="NID13775.1"/>
    <property type="molecule type" value="Genomic_DNA"/>
</dbReference>
<evidence type="ECO:0000313" key="1">
    <source>
        <dbReference type="EMBL" id="NID13775.1"/>
    </source>
</evidence>
<reference evidence="2" key="2">
    <citation type="submission" date="2023-07" db="EMBL/GenBank/DDBJ databases">
        <authorList>
            <person name="Jung D.-H."/>
        </authorList>
    </citation>
    <scope>NUCLEOTIDE SEQUENCE [LARGE SCALE GENOMIC DNA]</scope>
    <source>
        <strain evidence="2">JA-25</strain>
    </source>
</reference>
<comment type="caution">
    <text evidence="1">The sequence shown here is derived from an EMBL/GenBank/DDBJ whole genome shotgun (WGS) entry which is preliminary data.</text>
</comment>
<dbReference type="Proteomes" id="UP000606008">
    <property type="component" value="Unassembled WGS sequence"/>
</dbReference>
<reference evidence="2" key="1">
    <citation type="submission" date="2019-09" db="EMBL/GenBank/DDBJ databases">
        <authorList>
            <person name="Jung D.-H."/>
        </authorList>
    </citation>
    <scope>NUCLEOTIDE SEQUENCE [LARGE SCALE GENOMIC DNA]</scope>
    <source>
        <strain evidence="2">JA-25</strain>
    </source>
</reference>
<keyword evidence="2" id="KW-1185">Reference proteome</keyword>
<organism evidence="1 2">
    <name type="scientific">Fibrivirga algicola</name>
    <dbReference type="NCBI Taxonomy" id="2950420"/>
    <lineage>
        <taxon>Bacteria</taxon>
        <taxon>Pseudomonadati</taxon>
        <taxon>Bacteroidota</taxon>
        <taxon>Cytophagia</taxon>
        <taxon>Cytophagales</taxon>
        <taxon>Spirosomataceae</taxon>
        <taxon>Fibrivirga</taxon>
    </lineage>
</organism>
<gene>
    <name evidence="1" type="ORF">F7231_26640</name>
</gene>
<name>A0ABX0QMT9_9BACT</name>
<evidence type="ECO:0000313" key="2">
    <source>
        <dbReference type="Proteomes" id="UP000606008"/>
    </source>
</evidence>
<sequence>MDNHSEIEASIMALSQTAQLLNVSLIQSDGAAAVNINTALAQIEVVLQRLQRMKDNGQTIDPPTKTDVNKALDVVGWIIKTADIVTRILDT</sequence>
<protein>
    <submittedName>
        <fullName evidence="1">Uncharacterized protein</fullName>
    </submittedName>
</protein>
<dbReference type="RefSeq" id="WP_166694287.1">
    <property type="nucleotide sequence ID" value="NZ_WAEL01000015.1"/>
</dbReference>